<dbReference type="RefSeq" id="WP_068802282.1">
    <property type="nucleotide sequence ID" value="NZ_CP014671.1"/>
</dbReference>
<keyword evidence="2" id="KW-0535">Nitrogen fixation</keyword>
<evidence type="ECO:0000313" key="4">
    <source>
        <dbReference type="Proteomes" id="UP000092952"/>
    </source>
</evidence>
<reference evidence="4" key="1">
    <citation type="submission" date="2016-03" db="EMBL/GenBank/DDBJ databases">
        <title>Complete genome sequence of Solimmundus cernigliae, representing a novel lineage of polycyclic aromatic hydrocarbon degraders within the Gammaproteobacteria.</title>
        <authorList>
            <person name="Singleton D.R."/>
            <person name="Dickey A.N."/>
            <person name="Scholl E.H."/>
            <person name="Wright F.A."/>
            <person name="Aitken M.D."/>
        </authorList>
    </citation>
    <scope>NUCLEOTIDE SEQUENCE [LARGE SCALE GENOMIC DNA]</scope>
    <source>
        <strain evidence="4">TR3.2</strain>
    </source>
</reference>
<dbReference type="Pfam" id="PF04319">
    <property type="entry name" value="NifZ"/>
    <property type="match status" value="1"/>
</dbReference>
<evidence type="ECO:0000256" key="1">
    <source>
        <dbReference type="ARBA" id="ARBA00008027"/>
    </source>
</evidence>
<protein>
    <submittedName>
        <fullName evidence="3">Nitrogen fixation protein NifZ</fullName>
    </submittedName>
</protein>
<name>A0A1B1YPV4_9GAMM</name>
<dbReference type="Proteomes" id="UP000092952">
    <property type="component" value="Chromosome"/>
</dbReference>
<dbReference type="OrthoDB" id="9181363at2"/>
<dbReference type="InParanoid" id="A0A1B1YPV4"/>
<keyword evidence="4" id="KW-1185">Reference proteome</keyword>
<proteinExistence type="inferred from homology"/>
<dbReference type="AlphaFoldDB" id="A0A1B1YPV4"/>
<gene>
    <name evidence="3" type="ORF">PG2T_00175</name>
</gene>
<accession>A0A1B1YPV4</accession>
<dbReference type="GO" id="GO:0009399">
    <property type="term" value="P:nitrogen fixation"/>
    <property type="evidence" value="ECO:0007669"/>
    <property type="project" value="InterPro"/>
</dbReference>
<dbReference type="KEGG" id="gbi:PG2T_00175"/>
<organism evidence="3 4">
    <name type="scientific">Immundisolibacter cernigliae</name>
    <dbReference type="NCBI Taxonomy" id="1810504"/>
    <lineage>
        <taxon>Bacteria</taxon>
        <taxon>Pseudomonadati</taxon>
        <taxon>Pseudomonadota</taxon>
        <taxon>Gammaproteobacteria</taxon>
        <taxon>Immundisolibacterales</taxon>
        <taxon>Immundisolibacteraceae</taxon>
        <taxon>Immundisolibacter</taxon>
    </lineage>
</organism>
<dbReference type="InterPro" id="IPR007415">
    <property type="entry name" value="Nitrogenase_MoFe_mat_NifZ"/>
</dbReference>
<evidence type="ECO:0000313" key="3">
    <source>
        <dbReference type="EMBL" id="ANX02767.1"/>
    </source>
</evidence>
<comment type="similarity">
    <text evidence="1">Belongs to the NifZ family.</text>
</comment>
<evidence type="ECO:0000256" key="2">
    <source>
        <dbReference type="ARBA" id="ARBA00023231"/>
    </source>
</evidence>
<dbReference type="EMBL" id="CP014671">
    <property type="protein sequence ID" value="ANX02767.1"/>
    <property type="molecule type" value="Genomic_DNA"/>
</dbReference>
<dbReference type="STRING" id="1810504.PG2T_00175"/>
<sequence>MTPGEPARFSWGQRVRALVDLHNDGSYPDVPQDALLAPAGSTGEVVQVGVEVESGVSVYLIEFGPGRVVGCLEQELDAA</sequence>